<sequence length="98" mass="11235">MEFEPIRAQFECPHRLELLKRLSDLIGHVEPLIWASLWLSDLECLRKIVSQAEEAPDTTRFSFDGIAAKHDFIGKSTSREVNYFFCGAILATFGKPDY</sequence>
<organism evidence="1 2">
    <name type="scientific">Elaphomyces granulatus</name>
    <dbReference type="NCBI Taxonomy" id="519963"/>
    <lineage>
        <taxon>Eukaryota</taxon>
        <taxon>Fungi</taxon>
        <taxon>Dikarya</taxon>
        <taxon>Ascomycota</taxon>
        <taxon>Pezizomycotina</taxon>
        <taxon>Eurotiomycetes</taxon>
        <taxon>Eurotiomycetidae</taxon>
        <taxon>Eurotiales</taxon>
        <taxon>Elaphomycetaceae</taxon>
        <taxon>Elaphomyces</taxon>
    </lineage>
</organism>
<comment type="caution">
    <text evidence="1">The sequence shown here is derived from an EMBL/GenBank/DDBJ whole genome shotgun (WGS) entry which is preliminary data.</text>
</comment>
<protein>
    <submittedName>
        <fullName evidence="1">Uncharacterized protein</fullName>
    </submittedName>
</protein>
<evidence type="ECO:0000313" key="1">
    <source>
        <dbReference type="EMBL" id="OXV11309.1"/>
    </source>
</evidence>
<reference evidence="1 2" key="1">
    <citation type="journal article" date="2015" name="Environ. Microbiol.">
        <title>Metagenome sequence of Elaphomyces granulatus from sporocarp tissue reveals Ascomycota ectomycorrhizal fingerprints of genome expansion and a Proteobacteria-rich microbiome.</title>
        <authorList>
            <person name="Quandt C.A."/>
            <person name="Kohler A."/>
            <person name="Hesse C.N."/>
            <person name="Sharpton T.J."/>
            <person name="Martin F."/>
            <person name="Spatafora J.W."/>
        </authorList>
    </citation>
    <scope>NUCLEOTIDE SEQUENCE [LARGE SCALE GENOMIC DNA]</scope>
    <source>
        <strain evidence="1 2">OSC145934</strain>
    </source>
</reference>
<evidence type="ECO:0000313" key="2">
    <source>
        <dbReference type="Proteomes" id="UP000243515"/>
    </source>
</evidence>
<proteinExistence type="predicted"/>
<dbReference type="EMBL" id="NPHW01002512">
    <property type="protein sequence ID" value="OXV11309.1"/>
    <property type="molecule type" value="Genomic_DNA"/>
</dbReference>
<accession>A0A232M4J9</accession>
<name>A0A232M4J9_9EURO</name>
<keyword evidence="2" id="KW-1185">Reference proteome</keyword>
<dbReference type="AlphaFoldDB" id="A0A232M4J9"/>
<dbReference type="Proteomes" id="UP000243515">
    <property type="component" value="Unassembled WGS sequence"/>
</dbReference>
<gene>
    <name evidence="1" type="ORF">Egran_00927</name>
</gene>